<protein>
    <recommendedName>
        <fullName evidence="4">DUF3592 domain-containing protein</fullName>
    </recommendedName>
</protein>
<gene>
    <name evidence="2" type="ORF">H8K55_08325</name>
</gene>
<dbReference type="Proteomes" id="UP000624279">
    <property type="component" value="Unassembled WGS sequence"/>
</dbReference>
<accession>A0ABR6YAF8</accession>
<name>A0ABR6YAF8_9BURK</name>
<feature type="transmembrane region" description="Helical" evidence="1">
    <location>
        <begin position="7"/>
        <end position="27"/>
    </location>
</feature>
<comment type="caution">
    <text evidence="2">The sequence shown here is derived from an EMBL/GenBank/DDBJ whole genome shotgun (WGS) entry which is preliminary data.</text>
</comment>
<feature type="transmembrane region" description="Helical" evidence="1">
    <location>
        <begin position="119"/>
        <end position="137"/>
    </location>
</feature>
<dbReference type="RefSeq" id="WP_186941614.1">
    <property type="nucleotide sequence ID" value="NZ_JACOGA010000006.1"/>
</dbReference>
<reference evidence="2 3" key="1">
    <citation type="submission" date="2020-08" db="EMBL/GenBank/DDBJ databases">
        <title>Novel species isolated from subtropical streams in China.</title>
        <authorList>
            <person name="Lu H."/>
        </authorList>
    </citation>
    <scope>NUCLEOTIDE SEQUENCE [LARGE SCALE GENOMIC DNA]</scope>
    <source>
        <strain evidence="2 3">LX15W</strain>
    </source>
</reference>
<evidence type="ECO:0000313" key="3">
    <source>
        <dbReference type="Proteomes" id="UP000624279"/>
    </source>
</evidence>
<sequence>MSKWLKILCLTLFTVTFFAITLVVYISENDLKKFGKRAAVDPIKDFVEETRTSTKFFSKIVSKSQWATMTYNDGIKKVTFKREITGDVLNKFRNGEQVFVLYIPNDYNTEQFEGYSSEITFPFIAFLISCGVLIFVIKRKEVKSI</sequence>
<evidence type="ECO:0008006" key="4">
    <source>
        <dbReference type="Google" id="ProtNLM"/>
    </source>
</evidence>
<evidence type="ECO:0000313" key="2">
    <source>
        <dbReference type="EMBL" id="MBC3873590.1"/>
    </source>
</evidence>
<dbReference type="EMBL" id="JACOGA010000006">
    <property type="protein sequence ID" value="MBC3873590.1"/>
    <property type="molecule type" value="Genomic_DNA"/>
</dbReference>
<proteinExistence type="predicted"/>
<evidence type="ECO:0000256" key="1">
    <source>
        <dbReference type="SAM" id="Phobius"/>
    </source>
</evidence>
<keyword evidence="1" id="KW-0812">Transmembrane</keyword>
<organism evidence="2 3">
    <name type="scientific">Undibacterium flavidum</name>
    <dbReference type="NCBI Taxonomy" id="2762297"/>
    <lineage>
        <taxon>Bacteria</taxon>
        <taxon>Pseudomonadati</taxon>
        <taxon>Pseudomonadota</taxon>
        <taxon>Betaproteobacteria</taxon>
        <taxon>Burkholderiales</taxon>
        <taxon>Oxalobacteraceae</taxon>
        <taxon>Undibacterium</taxon>
    </lineage>
</organism>
<keyword evidence="1" id="KW-0472">Membrane</keyword>
<keyword evidence="3" id="KW-1185">Reference proteome</keyword>
<keyword evidence="1" id="KW-1133">Transmembrane helix</keyword>